<sequence>MRKQVILKIVPEREHFGEPMSVLVTMAWAKRGREGRQGVEGGDTAGASGISQPAAASQSRSVVGSLVWIKDTSIIADEKCQVLDIAAEFEP</sequence>
<reference evidence="2" key="1">
    <citation type="journal article" date="2023" name="G3 (Bethesda)">
        <title>A reference genome for the long-term kleptoplast-retaining sea slug Elysia crispata morphotype clarki.</title>
        <authorList>
            <person name="Eastman K.E."/>
            <person name="Pendleton A.L."/>
            <person name="Shaikh M.A."/>
            <person name="Suttiyut T."/>
            <person name="Ogas R."/>
            <person name="Tomko P."/>
            <person name="Gavelis G."/>
            <person name="Widhalm J.R."/>
            <person name="Wisecaver J.H."/>
        </authorList>
    </citation>
    <scope>NUCLEOTIDE SEQUENCE</scope>
    <source>
        <strain evidence="2">ECLA1</strain>
    </source>
</reference>
<organism evidence="2 3">
    <name type="scientific">Elysia crispata</name>
    <name type="common">lettuce slug</name>
    <dbReference type="NCBI Taxonomy" id="231223"/>
    <lineage>
        <taxon>Eukaryota</taxon>
        <taxon>Metazoa</taxon>
        <taxon>Spiralia</taxon>
        <taxon>Lophotrochozoa</taxon>
        <taxon>Mollusca</taxon>
        <taxon>Gastropoda</taxon>
        <taxon>Heterobranchia</taxon>
        <taxon>Euthyneura</taxon>
        <taxon>Panpulmonata</taxon>
        <taxon>Sacoglossa</taxon>
        <taxon>Placobranchoidea</taxon>
        <taxon>Plakobranchidae</taxon>
        <taxon>Elysia</taxon>
    </lineage>
</organism>
<name>A0AAE0YIM3_9GAST</name>
<comment type="caution">
    <text evidence="2">The sequence shown here is derived from an EMBL/GenBank/DDBJ whole genome shotgun (WGS) entry which is preliminary data.</text>
</comment>
<dbReference type="EMBL" id="JAWDGP010006167">
    <property type="protein sequence ID" value="KAK3746149.1"/>
    <property type="molecule type" value="Genomic_DNA"/>
</dbReference>
<evidence type="ECO:0000313" key="3">
    <source>
        <dbReference type="Proteomes" id="UP001283361"/>
    </source>
</evidence>
<feature type="region of interest" description="Disordered" evidence="1">
    <location>
        <begin position="34"/>
        <end position="59"/>
    </location>
</feature>
<proteinExistence type="predicted"/>
<evidence type="ECO:0000256" key="1">
    <source>
        <dbReference type="SAM" id="MobiDB-lite"/>
    </source>
</evidence>
<dbReference type="AlphaFoldDB" id="A0AAE0YIM3"/>
<dbReference type="Proteomes" id="UP001283361">
    <property type="component" value="Unassembled WGS sequence"/>
</dbReference>
<evidence type="ECO:0000313" key="2">
    <source>
        <dbReference type="EMBL" id="KAK3746149.1"/>
    </source>
</evidence>
<protein>
    <submittedName>
        <fullName evidence="2">Uncharacterized protein</fullName>
    </submittedName>
</protein>
<keyword evidence="3" id="KW-1185">Reference proteome</keyword>
<accession>A0AAE0YIM3</accession>
<feature type="compositionally biased region" description="Polar residues" evidence="1">
    <location>
        <begin position="49"/>
        <end position="59"/>
    </location>
</feature>
<gene>
    <name evidence="2" type="ORF">RRG08_003587</name>
</gene>